<dbReference type="AlphaFoldDB" id="A0A6A5YUS5"/>
<dbReference type="PANTHER" id="PTHR33112:SF16">
    <property type="entry name" value="HETEROKARYON INCOMPATIBILITY DOMAIN-CONTAINING PROTEIN"/>
    <property type="match status" value="1"/>
</dbReference>
<evidence type="ECO:0000259" key="1">
    <source>
        <dbReference type="Pfam" id="PF06985"/>
    </source>
</evidence>
<organism evidence="2 3">
    <name type="scientific">Lophiotrema nucula</name>
    <dbReference type="NCBI Taxonomy" id="690887"/>
    <lineage>
        <taxon>Eukaryota</taxon>
        <taxon>Fungi</taxon>
        <taxon>Dikarya</taxon>
        <taxon>Ascomycota</taxon>
        <taxon>Pezizomycotina</taxon>
        <taxon>Dothideomycetes</taxon>
        <taxon>Pleosporomycetidae</taxon>
        <taxon>Pleosporales</taxon>
        <taxon>Lophiotremataceae</taxon>
        <taxon>Lophiotrema</taxon>
    </lineage>
</organism>
<gene>
    <name evidence="2" type="ORF">BDV96DRAFT_583678</name>
</gene>
<keyword evidence="3" id="KW-1185">Reference proteome</keyword>
<evidence type="ECO:0000313" key="2">
    <source>
        <dbReference type="EMBL" id="KAF2110756.1"/>
    </source>
</evidence>
<dbReference type="EMBL" id="ML977337">
    <property type="protein sequence ID" value="KAF2110756.1"/>
    <property type="molecule type" value="Genomic_DNA"/>
</dbReference>
<dbReference type="Pfam" id="PF06985">
    <property type="entry name" value="HET"/>
    <property type="match status" value="1"/>
</dbReference>
<dbReference type="PANTHER" id="PTHR33112">
    <property type="entry name" value="DOMAIN PROTEIN, PUTATIVE-RELATED"/>
    <property type="match status" value="1"/>
</dbReference>
<accession>A0A6A5YUS5</accession>
<dbReference type="InterPro" id="IPR010730">
    <property type="entry name" value="HET"/>
</dbReference>
<name>A0A6A5YUS5_9PLEO</name>
<proteinExistence type="predicted"/>
<dbReference type="OrthoDB" id="3486565at2759"/>
<dbReference type="Proteomes" id="UP000799770">
    <property type="component" value="Unassembled WGS sequence"/>
</dbReference>
<feature type="domain" description="Heterokaryon incompatibility" evidence="1">
    <location>
        <begin position="224"/>
        <end position="373"/>
    </location>
</feature>
<sequence>MSLSMDKRDWKHRRNRKDDLKNDIQRTENAYAQDNLGYCEICMSAFRACTKGRKLSDQPHHNTLQSLRDSAEFGCPACNELLQELPAQEQSDTPSDSLPLTTYWFGDEHITFNIPKLDYDATHWSKIQVEVEEIREELRLRTGKEDSSSTQQSVATIFGESTGSEQSWRLIQHWVTRCDQHHQSCKRVSDTPSFPTRLIYVGSETEIPRLYLPDVASWNPHERYTTLSHCWGPDPSQVFQLRTENLDHLKQKLHLDGLPQTFKDAIDITKRLGVRFLWIDSLCIIQDDDNDWAREAASMSKIYSDTYLNISATAARDGREGCYRRRDLARVAPLNIHSHRKKSPQVHLIVPEGIWEDNVDYAPLNKRAWVLQERLLSTRVLHFSTDQVLWECCENYACETFPRSVPHHLRGSIPSVNSNIRDLHSIASHGIHGEKQVAQLWAQIVDVYSGANLTFREDKLVALSGVARKLGNELNISYAAGLWKCYLPSHLLWYTYSGYRPKEYVAPSWSWASVEGQVRMQNRLDTSLCAALLHLEIELVNPNDPFGQIKSGWIQLRGRLGVVSWKSTKPVSNVLKHTPISLANYVPPSQLRAEIDNPKVYQQTTLLYIFLDDTQDVECQQMFFFPISLHNTYRRVNEGLLLQMLPDGTFARIGMLDLGDDRWEEIFASFDERDITIV</sequence>
<evidence type="ECO:0000313" key="3">
    <source>
        <dbReference type="Proteomes" id="UP000799770"/>
    </source>
</evidence>
<reference evidence="2" key="1">
    <citation type="journal article" date="2020" name="Stud. Mycol.">
        <title>101 Dothideomycetes genomes: a test case for predicting lifestyles and emergence of pathogens.</title>
        <authorList>
            <person name="Haridas S."/>
            <person name="Albert R."/>
            <person name="Binder M."/>
            <person name="Bloem J."/>
            <person name="Labutti K."/>
            <person name="Salamov A."/>
            <person name="Andreopoulos B."/>
            <person name="Baker S."/>
            <person name="Barry K."/>
            <person name="Bills G."/>
            <person name="Bluhm B."/>
            <person name="Cannon C."/>
            <person name="Castanera R."/>
            <person name="Culley D."/>
            <person name="Daum C."/>
            <person name="Ezra D."/>
            <person name="Gonzalez J."/>
            <person name="Henrissat B."/>
            <person name="Kuo A."/>
            <person name="Liang C."/>
            <person name="Lipzen A."/>
            <person name="Lutzoni F."/>
            <person name="Magnuson J."/>
            <person name="Mondo S."/>
            <person name="Nolan M."/>
            <person name="Ohm R."/>
            <person name="Pangilinan J."/>
            <person name="Park H.-J."/>
            <person name="Ramirez L."/>
            <person name="Alfaro M."/>
            <person name="Sun H."/>
            <person name="Tritt A."/>
            <person name="Yoshinaga Y."/>
            <person name="Zwiers L.-H."/>
            <person name="Turgeon B."/>
            <person name="Goodwin S."/>
            <person name="Spatafora J."/>
            <person name="Crous P."/>
            <person name="Grigoriev I."/>
        </authorList>
    </citation>
    <scope>NUCLEOTIDE SEQUENCE</scope>
    <source>
        <strain evidence="2">CBS 627.86</strain>
    </source>
</reference>
<protein>
    <submittedName>
        <fullName evidence="2">Heterokaryon incompatibility protein-domain-containing protein</fullName>
    </submittedName>
</protein>